<keyword evidence="1" id="KW-1133">Transmembrane helix</keyword>
<reference evidence="2" key="1">
    <citation type="submission" date="2020-10" db="EMBL/GenBank/DDBJ databases">
        <authorList>
            <person name="Gilroy R."/>
        </authorList>
    </citation>
    <scope>NUCLEOTIDE SEQUENCE</scope>
    <source>
        <strain evidence="2">2830</strain>
    </source>
</reference>
<feature type="transmembrane region" description="Helical" evidence="1">
    <location>
        <begin position="89"/>
        <end position="108"/>
    </location>
</feature>
<evidence type="ECO:0008006" key="4">
    <source>
        <dbReference type="Google" id="ProtNLM"/>
    </source>
</evidence>
<evidence type="ECO:0000313" key="2">
    <source>
        <dbReference type="EMBL" id="HIU10675.1"/>
    </source>
</evidence>
<organism evidence="2 3">
    <name type="scientific">Candidatus Avidehalobacter gallistercoris</name>
    <dbReference type="NCBI Taxonomy" id="2840694"/>
    <lineage>
        <taxon>Bacteria</taxon>
        <taxon>Bacillati</taxon>
        <taxon>Bacillota</taxon>
        <taxon>Clostridia</taxon>
        <taxon>Eubacteriales</taxon>
        <taxon>Peptococcaceae</taxon>
        <taxon>Peptococcaceae incertae sedis</taxon>
        <taxon>Candidatus Avidehalobacter</taxon>
    </lineage>
</organism>
<dbReference type="Proteomes" id="UP000824124">
    <property type="component" value="Unassembled WGS sequence"/>
</dbReference>
<feature type="transmembrane region" description="Helical" evidence="1">
    <location>
        <begin position="114"/>
        <end position="136"/>
    </location>
</feature>
<gene>
    <name evidence="2" type="ORF">IAB00_05480</name>
</gene>
<keyword evidence="1" id="KW-0472">Membrane</keyword>
<evidence type="ECO:0000256" key="1">
    <source>
        <dbReference type="SAM" id="Phobius"/>
    </source>
</evidence>
<comment type="caution">
    <text evidence="2">The sequence shown here is derived from an EMBL/GenBank/DDBJ whole genome shotgun (WGS) entry which is preliminary data.</text>
</comment>
<reference evidence="2" key="2">
    <citation type="journal article" date="2021" name="PeerJ">
        <title>Extensive microbial diversity within the chicken gut microbiome revealed by metagenomics and culture.</title>
        <authorList>
            <person name="Gilroy R."/>
            <person name="Ravi A."/>
            <person name="Getino M."/>
            <person name="Pursley I."/>
            <person name="Horton D.L."/>
            <person name="Alikhan N.F."/>
            <person name="Baker D."/>
            <person name="Gharbi K."/>
            <person name="Hall N."/>
            <person name="Watson M."/>
            <person name="Adriaenssens E.M."/>
            <person name="Foster-Nyarko E."/>
            <person name="Jarju S."/>
            <person name="Secka A."/>
            <person name="Antonio M."/>
            <person name="Oren A."/>
            <person name="Chaudhuri R.R."/>
            <person name="La Ragione R."/>
            <person name="Hildebrand F."/>
            <person name="Pallen M.J."/>
        </authorList>
    </citation>
    <scope>NUCLEOTIDE SEQUENCE</scope>
    <source>
        <strain evidence="2">2830</strain>
    </source>
</reference>
<feature type="transmembrane region" description="Helical" evidence="1">
    <location>
        <begin position="7"/>
        <end position="26"/>
    </location>
</feature>
<feature type="transmembrane region" description="Helical" evidence="1">
    <location>
        <begin position="32"/>
        <end position="53"/>
    </location>
</feature>
<keyword evidence="1" id="KW-0812">Transmembrane</keyword>
<proteinExistence type="predicted"/>
<dbReference type="AlphaFoldDB" id="A0A9D1HKE4"/>
<sequence length="140" mass="16349">MNDKKPFIIQFVIGIILIGGGLLTQFDYYSTMIFAMGCGLAFSSLAQIVRIIYWQNPKRQAVYEEKKQEAHINSIDERKQYLRMKAGHVTYQIMTFFLLLIAVILALFRAEAWVIGMIFLLFILQWVVGNMAYRILEKRM</sequence>
<accession>A0A9D1HKE4</accession>
<name>A0A9D1HKE4_9FIRM</name>
<evidence type="ECO:0000313" key="3">
    <source>
        <dbReference type="Proteomes" id="UP000824124"/>
    </source>
</evidence>
<protein>
    <recommendedName>
        <fullName evidence="4">DUF2178 domain-containing protein</fullName>
    </recommendedName>
</protein>
<dbReference type="EMBL" id="DVMH01000027">
    <property type="protein sequence ID" value="HIU10675.1"/>
    <property type="molecule type" value="Genomic_DNA"/>
</dbReference>